<dbReference type="GO" id="GO:0005506">
    <property type="term" value="F:iron ion binding"/>
    <property type="evidence" value="ECO:0007669"/>
    <property type="project" value="InterPro"/>
</dbReference>
<evidence type="ECO:0000313" key="3">
    <source>
        <dbReference type="EMBL" id="RCX02069.1"/>
    </source>
</evidence>
<dbReference type="InterPro" id="IPR034904">
    <property type="entry name" value="FSCA_dom_sf"/>
</dbReference>
<evidence type="ECO:0000256" key="1">
    <source>
        <dbReference type="ARBA" id="ARBA00006420"/>
    </source>
</evidence>
<dbReference type="AlphaFoldDB" id="A0A368ZYT2"/>
<dbReference type="PANTHER" id="PTHR11178">
    <property type="entry name" value="IRON-SULFUR CLUSTER SCAFFOLD PROTEIN NFU-RELATED"/>
    <property type="match status" value="1"/>
</dbReference>
<dbReference type="SUPFAM" id="SSF110836">
    <property type="entry name" value="Hypothetical protein SAV1430"/>
    <property type="match status" value="1"/>
</dbReference>
<name>A0A368ZYT2_9FLAO</name>
<dbReference type="InterPro" id="IPR036498">
    <property type="entry name" value="Nfu/NifU_N_sf"/>
</dbReference>
<evidence type="ECO:0000259" key="2">
    <source>
        <dbReference type="SMART" id="SM00932"/>
    </source>
</evidence>
<organism evidence="3 4">
    <name type="scientific">Schleiferia thermophila</name>
    <dbReference type="NCBI Taxonomy" id="884107"/>
    <lineage>
        <taxon>Bacteria</taxon>
        <taxon>Pseudomonadati</taxon>
        <taxon>Bacteroidota</taxon>
        <taxon>Flavobacteriia</taxon>
        <taxon>Flavobacteriales</taxon>
        <taxon>Schleiferiaceae</taxon>
        <taxon>Schleiferia</taxon>
    </lineage>
</organism>
<dbReference type="Gene3D" id="3.30.1370.70">
    <property type="entry name" value="Scaffold protein Nfu/NifU, N-terminal domain"/>
    <property type="match status" value="1"/>
</dbReference>
<keyword evidence="4" id="KW-1185">Reference proteome</keyword>
<dbReference type="InterPro" id="IPR014824">
    <property type="entry name" value="Nfu/NifU_N"/>
</dbReference>
<evidence type="ECO:0000313" key="4">
    <source>
        <dbReference type="Proteomes" id="UP000253517"/>
    </source>
</evidence>
<protein>
    <submittedName>
        <fullName evidence="3">Fe-S cluster biogenesis protein NfuA</fullName>
    </submittedName>
</protein>
<dbReference type="RefSeq" id="WP_037359922.1">
    <property type="nucleotide sequence ID" value="NZ_BHZF01000004.1"/>
</dbReference>
<dbReference type="Gene3D" id="3.30.300.130">
    <property type="entry name" value="Fe-S cluster assembly (FSCA)"/>
    <property type="match status" value="1"/>
</dbReference>
<reference evidence="3 4" key="1">
    <citation type="submission" date="2018-07" db="EMBL/GenBank/DDBJ databases">
        <title>Genomic Encyclopedia of Type Strains, Phase IV (KMG-IV): sequencing the most valuable type-strain genomes for metagenomic binning, comparative biology and taxonomic classification.</title>
        <authorList>
            <person name="Goeker M."/>
        </authorList>
    </citation>
    <scope>NUCLEOTIDE SEQUENCE [LARGE SCALE GENOMIC DNA]</scope>
    <source>
        <strain evidence="3 4">DSM 21410</strain>
    </source>
</reference>
<dbReference type="Proteomes" id="UP000253517">
    <property type="component" value="Unassembled WGS sequence"/>
</dbReference>
<gene>
    <name evidence="3" type="ORF">DES35_10540</name>
</gene>
<dbReference type="EMBL" id="QPJS01000005">
    <property type="protein sequence ID" value="RCX02069.1"/>
    <property type="molecule type" value="Genomic_DNA"/>
</dbReference>
<dbReference type="PIRSF" id="PIRSF036773">
    <property type="entry name" value="HIRIP5"/>
    <property type="match status" value="1"/>
</dbReference>
<comment type="similarity">
    <text evidence="1">Belongs to the NifU family.</text>
</comment>
<dbReference type="InterPro" id="IPR001075">
    <property type="entry name" value="NIF_FeS_clus_asmbl_NifU_C"/>
</dbReference>
<dbReference type="GO" id="GO:0016226">
    <property type="term" value="P:iron-sulfur cluster assembly"/>
    <property type="evidence" value="ECO:0007669"/>
    <property type="project" value="InterPro"/>
</dbReference>
<dbReference type="InterPro" id="IPR035433">
    <property type="entry name" value="NFU1-like"/>
</dbReference>
<dbReference type="PANTHER" id="PTHR11178:SF1">
    <property type="entry name" value="NFU1 IRON-SULFUR CLUSTER SCAFFOLD HOMOLOG, MITOCHONDRIAL"/>
    <property type="match status" value="1"/>
</dbReference>
<accession>A0A368ZYT2</accession>
<dbReference type="GO" id="GO:0051536">
    <property type="term" value="F:iron-sulfur cluster binding"/>
    <property type="evidence" value="ECO:0007669"/>
    <property type="project" value="InterPro"/>
</dbReference>
<sequence>MQTKKIPVSVYAESTPNPAVMKFVANKMLVEEGAYEFKNIEEAQISPLASQLFHFPFVKEVFITANFIAIAKYNITDWNEVVQEIREFIYQYLAEGRAVVLPAAKSSDINEPDSGTHSSYSLSGIELPDPDTLDEVERRIVEILDEYVKPAVEQDGGNIAFAGYKDGIVKVVLRGACSGCPSSTLTLKNGILSLLQRLLPTLVKDVEAING</sequence>
<feature type="domain" description="Scaffold protein Nfu/NifU N-terminal" evidence="2">
    <location>
        <begin position="10"/>
        <end position="96"/>
    </location>
</feature>
<dbReference type="SUPFAM" id="SSF117916">
    <property type="entry name" value="Fe-S cluster assembly (FSCA) domain-like"/>
    <property type="match status" value="1"/>
</dbReference>
<proteinExistence type="inferred from homology"/>
<dbReference type="Pfam" id="PF01106">
    <property type="entry name" value="NifU"/>
    <property type="match status" value="1"/>
</dbReference>
<comment type="caution">
    <text evidence="3">The sequence shown here is derived from an EMBL/GenBank/DDBJ whole genome shotgun (WGS) entry which is preliminary data.</text>
</comment>
<dbReference type="SMART" id="SM00932">
    <property type="entry name" value="Nfu_N"/>
    <property type="match status" value="1"/>
</dbReference>
<dbReference type="Pfam" id="PF08712">
    <property type="entry name" value="Nfu_N"/>
    <property type="match status" value="1"/>
</dbReference>